<dbReference type="FunFam" id="3.60.40.10:FF:000051">
    <property type="entry name" value="Protein phosphatase 2C-like protein"/>
    <property type="match status" value="1"/>
</dbReference>
<dbReference type="InterPro" id="IPR001932">
    <property type="entry name" value="PPM-type_phosphatase-like_dom"/>
</dbReference>
<evidence type="ECO:0000313" key="5">
    <source>
        <dbReference type="EMBL" id="EAR98411.2"/>
    </source>
</evidence>
<dbReference type="SMART" id="SM00332">
    <property type="entry name" value="PP2Cc"/>
    <property type="match status" value="1"/>
</dbReference>
<feature type="domain" description="PPM-type phosphatase" evidence="4">
    <location>
        <begin position="470"/>
        <end position="754"/>
    </location>
</feature>
<feature type="compositionally biased region" description="Polar residues" evidence="3">
    <location>
        <begin position="129"/>
        <end position="179"/>
    </location>
</feature>
<feature type="region of interest" description="Disordered" evidence="3">
    <location>
        <begin position="899"/>
        <end position="1010"/>
    </location>
</feature>
<reference evidence="6" key="1">
    <citation type="journal article" date="2006" name="PLoS Biol.">
        <title>Macronuclear genome sequence of the ciliate Tetrahymena thermophila, a model eukaryote.</title>
        <authorList>
            <person name="Eisen J.A."/>
            <person name="Coyne R.S."/>
            <person name="Wu M."/>
            <person name="Wu D."/>
            <person name="Thiagarajan M."/>
            <person name="Wortman J.R."/>
            <person name="Badger J.H."/>
            <person name="Ren Q."/>
            <person name="Amedeo P."/>
            <person name="Jones K.M."/>
            <person name="Tallon L.J."/>
            <person name="Delcher A.L."/>
            <person name="Salzberg S.L."/>
            <person name="Silva J.C."/>
            <person name="Haas B.J."/>
            <person name="Majoros W.H."/>
            <person name="Farzad M."/>
            <person name="Carlton J.M."/>
            <person name="Smith R.K. Jr."/>
            <person name="Garg J."/>
            <person name="Pearlman R.E."/>
            <person name="Karrer K.M."/>
            <person name="Sun L."/>
            <person name="Manning G."/>
            <person name="Elde N.C."/>
            <person name="Turkewitz A.P."/>
            <person name="Asai D.J."/>
            <person name="Wilkes D.E."/>
            <person name="Wang Y."/>
            <person name="Cai H."/>
            <person name="Collins K."/>
            <person name="Stewart B.A."/>
            <person name="Lee S.R."/>
            <person name="Wilamowska K."/>
            <person name="Weinberg Z."/>
            <person name="Ruzzo W.L."/>
            <person name="Wloga D."/>
            <person name="Gaertig J."/>
            <person name="Frankel J."/>
            <person name="Tsao C.-C."/>
            <person name="Gorovsky M.A."/>
            <person name="Keeling P.J."/>
            <person name="Waller R.F."/>
            <person name="Patron N.J."/>
            <person name="Cherry J.M."/>
            <person name="Stover N.A."/>
            <person name="Krieger C.J."/>
            <person name="del Toro C."/>
            <person name="Ryder H.F."/>
            <person name="Williamson S.C."/>
            <person name="Barbeau R.A."/>
            <person name="Hamilton E.P."/>
            <person name="Orias E."/>
        </authorList>
    </citation>
    <scope>NUCLEOTIDE SEQUENCE [LARGE SCALE GENOMIC DNA]</scope>
    <source>
        <strain evidence="6">SB210</strain>
    </source>
</reference>
<dbReference type="Proteomes" id="UP000009168">
    <property type="component" value="Unassembled WGS sequence"/>
</dbReference>
<name>I7MKH0_TETTS</name>
<accession>I7MKH0</accession>
<dbReference type="SUPFAM" id="SSF81606">
    <property type="entry name" value="PP2C-like"/>
    <property type="match status" value="1"/>
</dbReference>
<feature type="region of interest" description="Disordered" evidence="3">
    <location>
        <begin position="762"/>
        <end position="871"/>
    </location>
</feature>
<feature type="compositionally biased region" description="Low complexity" evidence="3">
    <location>
        <begin position="434"/>
        <end position="450"/>
    </location>
</feature>
<dbReference type="STRING" id="312017.I7MKH0"/>
<dbReference type="PANTHER" id="PTHR47992">
    <property type="entry name" value="PROTEIN PHOSPHATASE"/>
    <property type="match status" value="1"/>
</dbReference>
<dbReference type="Gene3D" id="3.60.40.10">
    <property type="entry name" value="PPM-type phosphatase domain"/>
    <property type="match status" value="1"/>
</dbReference>
<dbReference type="GeneID" id="7844028"/>
<feature type="region of interest" description="Disordered" evidence="3">
    <location>
        <begin position="260"/>
        <end position="342"/>
    </location>
</feature>
<dbReference type="KEGG" id="tet:TTHERM_00289390"/>
<comment type="subcellular location">
    <subcellularLocation>
        <location evidence="1">Membrane</location>
    </subcellularLocation>
</comment>
<keyword evidence="6" id="KW-1185">Reference proteome</keyword>
<feature type="region of interest" description="Disordered" evidence="3">
    <location>
        <begin position="434"/>
        <end position="457"/>
    </location>
</feature>
<dbReference type="InterPro" id="IPR015655">
    <property type="entry name" value="PP2C"/>
</dbReference>
<dbReference type="PROSITE" id="PS51746">
    <property type="entry name" value="PPM_2"/>
    <property type="match status" value="1"/>
</dbReference>
<dbReference type="EMBL" id="GG662651">
    <property type="protein sequence ID" value="EAR98411.2"/>
    <property type="molecule type" value="Genomic_DNA"/>
</dbReference>
<feature type="region of interest" description="Disordered" evidence="3">
    <location>
        <begin position="129"/>
        <end position="204"/>
    </location>
</feature>
<dbReference type="AlphaFoldDB" id="I7MKH0"/>
<dbReference type="CDD" id="cd00143">
    <property type="entry name" value="PP2Cc"/>
    <property type="match status" value="1"/>
</dbReference>
<gene>
    <name evidence="5" type="ORF">TTHERM_00289390</name>
</gene>
<feature type="compositionally biased region" description="Basic and acidic residues" evidence="3">
    <location>
        <begin position="931"/>
        <end position="941"/>
    </location>
</feature>
<feature type="compositionally biased region" description="Polar residues" evidence="3">
    <location>
        <begin position="917"/>
        <end position="930"/>
    </location>
</feature>
<evidence type="ECO:0000259" key="4">
    <source>
        <dbReference type="PROSITE" id="PS51746"/>
    </source>
</evidence>
<dbReference type="GO" id="GO:0004722">
    <property type="term" value="F:protein serine/threonine phosphatase activity"/>
    <property type="evidence" value="ECO:0007669"/>
    <property type="project" value="InterPro"/>
</dbReference>
<feature type="compositionally biased region" description="Low complexity" evidence="3">
    <location>
        <begin position="827"/>
        <end position="843"/>
    </location>
</feature>
<evidence type="ECO:0000256" key="3">
    <source>
        <dbReference type="SAM" id="MobiDB-lite"/>
    </source>
</evidence>
<feature type="compositionally biased region" description="Basic and acidic residues" evidence="3">
    <location>
        <begin position="955"/>
        <end position="976"/>
    </location>
</feature>
<dbReference type="eggNOG" id="KOG0698">
    <property type="taxonomic scope" value="Eukaryota"/>
</dbReference>
<feature type="compositionally biased region" description="Basic and acidic residues" evidence="3">
    <location>
        <begin position="794"/>
        <end position="822"/>
    </location>
</feature>
<feature type="compositionally biased region" description="Polar residues" evidence="3">
    <location>
        <begin position="303"/>
        <end position="336"/>
    </location>
</feature>
<dbReference type="OrthoDB" id="10264738at2759"/>
<proteinExistence type="predicted"/>
<feature type="region of interest" description="Disordered" evidence="3">
    <location>
        <begin position="1"/>
        <end position="26"/>
    </location>
</feature>
<dbReference type="GO" id="GO:0016020">
    <property type="term" value="C:membrane"/>
    <property type="evidence" value="ECO:0007669"/>
    <property type="project" value="UniProtKB-SubCell"/>
</dbReference>
<feature type="compositionally biased region" description="Polar residues" evidence="3">
    <location>
        <begin position="194"/>
        <end position="204"/>
    </location>
</feature>
<feature type="compositionally biased region" description="Polar residues" evidence="3">
    <location>
        <begin position="857"/>
        <end position="866"/>
    </location>
</feature>
<evidence type="ECO:0000256" key="1">
    <source>
        <dbReference type="ARBA" id="ARBA00004370"/>
    </source>
</evidence>
<feature type="compositionally biased region" description="Polar residues" evidence="3">
    <location>
        <begin position="762"/>
        <end position="777"/>
    </location>
</feature>
<dbReference type="InterPro" id="IPR036457">
    <property type="entry name" value="PPM-type-like_dom_sf"/>
</dbReference>
<dbReference type="RefSeq" id="XP_001018656.2">
    <property type="nucleotide sequence ID" value="XM_001018656.2"/>
</dbReference>
<protein>
    <submittedName>
        <fullName evidence="5">Protein phosphatase 2c</fullName>
    </submittedName>
</protein>
<feature type="compositionally biased region" description="Basic and acidic residues" evidence="3">
    <location>
        <begin position="273"/>
        <end position="302"/>
    </location>
</feature>
<dbReference type="Pfam" id="PF00481">
    <property type="entry name" value="PP2C"/>
    <property type="match status" value="1"/>
</dbReference>
<feature type="compositionally biased region" description="Low complexity" evidence="3">
    <location>
        <begin position="180"/>
        <end position="193"/>
    </location>
</feature>
<evidence type="ECO:0000256" key="2">
    <source>
        <dbReference type="ARBA" id="ARBA00023136"/>
    </source>
</evidence>
<dbReference type="InParanoid" id="I7MKH0"/>
<organism evidence="5 6">
    <name type="scientific">Tetrahymena thermophila (strain SB210)</name>
    <dbReference type="NCBI Taxonomy" id="312017"/>
    <lineage>
        <taxon>Eukaryota</taxon>
        <taxon>Sar</taxon>
        <taxon>Alveolata</taxon>
        <taxon>Ciliophora</taxon>
        <taxon>Intramacronucleata</taxon>
        <taxon>Oligohymenophorea</taxon>
        <taxon>Hymenostomatida</taxon>
        <taxon>Tetrahymenina</taxon>
        <taxon>Tetrahymenidae</taxon>
        <taxon>Tetrahymena</taxon>
    </lineage>
</organism>
<feature type="compositionally biased region" description="Polar residues" evidence="3">
    <location>
        <begin position="10"/>
        <end position="23"/>
    </location>
</feature>
<evidence type="ECO:0000313" key="6">
    <source>
        <dbReference type="Proteomes" id="UP000009168"/>
    </source>
</evidence>
<keyword evidence="2" id="KW-0472">Membrane</keyword>
<sequence length="1010" mass="114289">MRNSRLAALSPSQDGQPKKISQNDYKEKELNQIYRSNIISQIKPSTSQQGIYQSNGQSQNGLGLLTQNSQQKFLMQQPQSAQTIRNFSVKNNSTHIDNKMSQSQLKHLGQENLLNAISINNNTMAASQQMQGQQLNKNAKMQKSQSLQKGIKVKQQSGQLKSFKNFQLSSNGNKITGDSNENAENENNNEKNNQFGLGNSNTNVLNIQFNPSSTLNRVQDNDLDMKKQLANIRLPKLSAAPLSGKAKDKNQKNQQKLNNFVDSHMGSNENGQEDDKNTSKKNDKDPDLERIKDRFKQYKNSKDITNFFDQKSGTPPSENQNPQSAGSNVIQQNQTKEASKKDEELNKIYGGGQAATNFKSLRSNTPKQNGGVLGLKANASAPSLQITPQTTSASIQQSFGLTAFSTKLGPKKNSIQSLQQKQLRLLDRQTYQNTNSTNNLNQHNASSNNSHSKEEIDEKLTKNGPLYVSHYAHRSKAGCNYQGPKKNQDNFIIHPNLNKMSNRYLFSVCDGHGVNGHEVSEFIKKTFPKILEALLAKDLMCLDQEYISSCLKLAFLQLSQKLLESKIDCTFSGSTFVCVLMIDDKIWCANTGDSRAILCKQTKALWNAEPLSNDHKADDPEEKKRIEACGGRVDSYRDYNGDPVGPARVWMKYDDIPGLAMSRSFGDLIAAQCGVICEPEIKFFNIEDDDRFIVIASDGVWEFLNNRQVMVHVMPYYIRQQPDMACQKLVKESTQFWKQHDDVVDDITVICVFLHKNKPKLNSQAKESDQEQSQNPIKTIEQDDKEEEESVLEVNEKASEEVDKTHSKTDDGHIEGTEDKSTGGRFSKNNQQQQKLQSPVNSQTQVTINMKKRKEQSQSQKNNEVSKIQGGSLIQKFEQEEKEVNDILQKEFNNLNELVGGKAQEKKQDLQTQQQKGNMTKNKSQINNSKPDNRKKTEENSKSLIPDVDESADSEYSKDFELDRQREEKESKDLKEKQKKKEKSPFKAQEIQQYNFDNDDEDDEAFFKNL</sequence>